<dbReference type="GO" id="GO:0004180">
    <property type="term" value="F:carboxypeptidase activity"/>
    <property type="evidence" value="ECO:0007669"/>
    <property type="project" value="UniProtKB-KW"/>
</dbReference>
<evidence type="ECO:0000313" key="2">
    <source>
        <dbReference type="EMBL" id="THD67886.1"/>
    </source>
</evidence>
<dbReference type="SUPFAM" id="SSF49464">
    <property type="entry name" value="Carboxypeptidase regulatory domain-like"/>
    <property type="match status" value="1"/>
</dbReference>
<protein>
    <submittedName>
        <fullName evidence="2">Carboxypeptidase-like regulatory domain-containing protein</fullName>
    </submittedName>
</protein>
<sequence>MRSYYTPILTCLLFFLLAATKGFATNAFDHAEFVQDSVQVKEFKGTVIAADTEKELVFATIAVENTNISTITNAEGSFSLKVPLAMAEGYVTISFLGYETQRISLNKFTRNGNIIRLTPAAIPLQEVSVSSPKNALSLVESMLKKRGDNYIDTPVKMTAFYRETIKKRRRDASLSEAVVNIYKQPNSSTRGDIVTLFKSRKSTNYNRLDTIAVKLQGGPFTPLYLDIMKYPSNIFTDYMMESYDFTFDRPTQVNDRSVYVVNFKQKPEELEPLYYGKLYIETETHALVSAVFNLNVENRELASELLVRKKPAGTSVYPTDAAYRVDYRIKDGKWYYGYSNVQLAVVVNKKRKLFNSKYYLNSEMAITDWEPYDNSERIRSKNRLRSSIIISDKASGFSDPDFWGPYNVIEPEKSIESAIEKIQRQLEKENDA</sequence>
<dbReference type="RefSeq" id="WP_136336091.1">
    <property type="nucleotide sequence ID" value="NZ_QXMP01000012.1"/>
</dbReference>
<keyword evidence="3" id="KW-1185">Reference proteome</keyword>
<accession>A0A4V3UY60</accession>
<gene>
    <name evidence="2" type="ORF">E7Z59_09560</name>
</gene>
<name>A0A4V3UY60_9FLAO</name>
<dbReference type="AlphaFoldDB" id="A0A4V3UY60"/>
<keyword evidence="1" id="KW-0732">Signal</keyword>
<keyword evidence="2" id="KW-0645">Protease</keyword>
<feature type="chain" id="PRO_5020908058" evidence="1">
    <location>
        <begin position="25"/>
        <end position="432"/>
    </location>
</feature>
<dbReference type="EMBL" id="SSMC01000002">
    <property type="protein sequence ID" value="THD67886.1"/>
    <property type="molecule type" value="Genomic_DNA"/>
</dbReference>
<comment type="caution">
    <text evidence="2">The sequence shown here is derived from an EMBL/GenBank/DDBJ whole genome shotgun (WGS) entry which is preliminary data.</text>
</comment>
<dbReference type="OrthoDB" id="1413766at2"/>
<evidence type="ECO:0000313" key="3">
    <source>
        <dbReference type="Proteomes" id="UP000305939"/>
    </source>
</evidence>
<dbReference type="InterPro" id="IPR008969">
    <property type="entry name" value="CarboxyPept-like_regulatory"/>
</dbReference>
<dbReference type="Pfam" id="PF13715">
    <property type="entry name" value="CarbopepD_reg_2"/>
    <property type="match status" value="1"/>
</dbReference>
<dbReference type="Gene3D" id="2.60.40.1120">
    <property type="entry name" value="Carboxypeptidase-like, regulatory domain"/>
    <property type="match status" value="1"/>
</dbReference>
<proteinExistence type="predicted"/>
<evidence type="ECO:0000256" key="1">
    <source>
        <dbReference type="SAM" id="SignalP"/>
    </source>
</evidence>
<keyword evidence="2" id="KW-0378">Hydrolase</keyword>
<reference evidence="2 3" key="1">
    <citation type="submission" date="2019-04" db="EMBL/GenBank/DDBJ databases">
        <title>Draft genome sequence of Robertkochia marina CC-AMO-30D.</title>
        <authorList>
            <person name="Hameed A."/>
            <person name="Lin S.-Y."/>
            <person name="Shahina M."/>
            <person name="Lai W.-A."/>
            <person name="Young C.-C."/>
        </authorList>
    </citation>
    <scope>NUCLEOTIDE SEQUENCE [LARGE SCALE GENOMIC DNA]</scope>
    <source>
        <strain evidence="2 3">CC-AMO-30D</strain>
    </source>
</reference>
<organism evidence="2 3">
    <name type="scientific">Robertkochia marina</name>
    <dbReference type="NCBI Taxonomy" id="1227945"/>
    <lineage>
        <taxon>Bacteria</taxon>
        <taxon>Pseudomonadati</taxon>
        <taxon>Bacteroidota</taxon>
        <taxon>Flavobacteriia</taxon>
        <taxon>Flavobacteriales</taxon>
        <taxon>Flavobacteriaceae</taxon>
        <taxon>Robertkochia</taxon>
    </lineage>
</organism>
<dbReference type="Proteomes" id="UP000305939">
    <property type="component" value="Unassembled WGS sequence"/>
</dbReference>
<keyword evidence="2" id="KW-0121">Carboxypeptidase</keyword>
<feature type="signal peptide" evidence="1">
    <location>
        <begin position="1"/>
        <end position="24"/>
    </location>
</feature>